<dbReference type="PROSITE" id="PS51352">
    <property type="entry name" value="THIOREDOXIN_2"/>
    <property type="match status" value="1"/>
</dbReference>
<evidence type="ECO:0000313" key="8">
    <source>
        <dbReference type="Proteomes" id="UP000198802"/>
    </source>
</evidence>
<evidence type="ECO:0000256" key="2">
    <source>
        <dbReference type="ARBA" id="ARBA00023008"/>
    </source>
</evidence>
<dbReference type="Proteomes" id="UP000198802">
    <property type="component" value="Unassembled WGS sequence"/>
</dbReference>
<dbReference type="Pfam" id="PF02630">
    <property type="entry name" value="SCO1-SenC"/>
    <property type="match status" value="1"/>
</dbReference>
<dbReference type="CDD" id="cd02968">
    <property type="entry name" value="SCO"/>
    <property type="match status" value="1"/>
</dbReference>
<dbReference type="InterPro" id="IPR036249">
    <property type="entry name" value="Thioredoxin-like_sf"/>
</dbReference>
<reference evidence="8" key="1">
    <citation type="submission" date="2015-11" db="EMBL/GenBank/DDBJ databases">
        <authorList>
            <person name="Varghese N."/>
        </authorList>
    </citation>
    <scope>NUCLEOTIDE SEQUENCE [LARGE SCALE GENOMIC DNA]</scope>
    <source>
        <strain evidence="8">DSM 45899</strain>
    </source>
</reference>
<keyword evidence="4" id="KW-1015">Disulfide bond</keyword>
<dbReference type="EMBL" id="FAOZ01000004">
    <property type="protein sequence ID" value="CUU55337.1"/>
    <property type="molecule type" value="Genomic_DNA"/>
</dbReference>
<evidence type="ECO:0000256" key="3">
    <source>
        <dbReference type="PIRSR" id="PIRSR603782-1"/>
    </source>
</evidence>
<dbReference type="AlphaFoldDB" id="A0A0S4QJB5"/>
<feature type="binding site" evidence="3">
    <location>
        <position position="106"/>
    </location>
    <ligand>
        <name>Cu cation</name>
        <dbReference type="ChEBI" id="CHEBI:23378"/>
    </ligand>
</feature>
<gene>
    <name evidence="7" type="ORF">Ga0074812_104418</name>
</gene>
<dbReference type="PANTHER" id="PTHR12151">
    <property type="entry name" value="ELECTRON TRANSPORT PROTIN SCO1/SENC FAMILY MEMBER"/>
    <property type="match status" value="1"/>
</dbReference>
<feature type="domain" description="Thioredoxin" evidence="6">
    <location>
        <begin position="63"/>
        <end position="203"/>
    </location>
</feature>
<keyword evidence="2 3" id="KW-0186">Copper</keyword>
<evidence type="ECO:0000259" key="6">
    <source>
        <dbReference type="PROSITE" id="PS51352"/>
    </source>
</evidence>
<keyword evidence="3" id="KW-0479">Metal-binding</keyword>
<sequence>MAFLGALAPLAAGCGTDSASAKATSATPATGATSTRLADAGETTGAAVTARPASGPGWHGTVPPNARPKPSFTLTDTSGAPFVFTTATAGRPVLLFFGFTNCPDVCPTTMADIAAARTLVPTRIADAVRTVFVTTDPARDTPAVLRRWLDQFDSTFIGLTGDLAEIDAAQRAVGIPLAIRPSLAPSAAPTADYSVAHAAQVAGYGADDRLRVLYFANATVTDYAADLPELVDAR</sequence>
<evidence type="ECO:0000256" key="1">
    <source>
        <dbReference type="ARBA" id="ARBA00010996"/>
    </source>
</evidence>
<feature type="region of interest" description="Disordered" evidence="5">
    <location>
        <begin position="18"/>
        <end position="72"/>
    </location>
</feature>
<dbReference type="PANTHER" id="PTHR12151:SF25">
    <property type="entry name" value="LINALOOL DEHYDRATASE_ISOMERASE DOMAIN-CONTAINING PROTEIN"/>
    <property type="match status" value="1"/>
</dbReference>
<proteinExistence type="inferred from homology"/>
<dbReference type="Gene3D" id="3.40.30.10">
    <property type="entry name" value="Glutaredoxin"/>
    <property type="match status" value="1"/>
</dbReference>
<dbReference type="InterPro" id="IPR003782">
    <property type="entry name" value="SCO1/SenC"/>
</dbReference>
<dbReference type="SUPFAM" id="SSF52833">
    <property type="entry name" value="Thioredoxin-like"/>
    <property type="match status" value="1"/>
</dbReference>
<feature type="disulfide bond" description="Redox-active" evidence="4">
    <location>
        <begin position="102"/>
        <end position="106"/>
    </location>
</feature>
<dbReference type="GO" id="GO:0046872">
    <property type="term" value="F:metal ion binding"/>
    <property type="evidence" value="ECO:0007669"/>
    <property type="project" value="UniProtKB-KW"/>
</dbReference>
<feature type="binding site" evidence="3">
    <location>
        <position position="197"/>
    </location>
    <ligand>
        <name>Cu cation</name>
        <dbReference type="ChEBI" id="CHEBI:23378"/>
    </ligand>
</feature>
<organism evidence="7 8">
    <name type="scientific">Parafrankia irregularis</name>
    <dbReference type="NCBI Taxonomy" id="795642"/>
    <lineage>
        <taxon>Bacteria</taxon>
        <taxon>Bacillati</taxon>
        <taxon>Actinomycetota</taxon>
        <taxon>Actinomycetes</taxon>
        <taxon>Frankiales</taxon>
        <taxon>Frankiaceae</taxon>
        <taxon>Parafrankia</taxon>
    </lineage>
</organism>
<evidence type="ECO:0000313" key="7">
    <source>
        <dbReference type="EMBL" id="CUU55337.1"/>
    </source>
</evidence>
<dbReference type="InterPro" id="IPR013766">
    <property type="entry name" value="Thioredoxin_domain"/>
</dbReference>
<accession>A0A0S4QJB5</accession>
<evidence type="ECO:0000256" key="4">
    <source>
        <dbReference type="PIRSR" id="PIRSR603782-2"/>
    </source>
</evidence>
<feature type="compositionally biased region" description="Low complexity" evidence="5">
    <location>
        <begin position="18"/>
        <end position="35"/>
    </location>
</feature>
<protein>
    <submittedName>
        <fullName evidence="7">Protein SCO1/2</fullName>
    </submittedName>
</protein>
<evidence type="ECO:0000256" key="5">
    <source>
        <dbReference type="SAM" id="MobiDB-lite"/>
    </source>
</evidence>
<feature type="binding site" evidence="3">
    <location>
        <position position="102"/>
    </location>
    <ligand>
        <name>Cu cation</name>
        <dbReference type="ChEBI" id="CHEBI:23378"/>
    </ligand>
</feature>
<keyword evidence="8" id="KW-1185">Reference proteome</keyword>
<name>A0A0S4QJB5_9ACTN</name>
<comment type="similarity">
    <text evidence="1">Belongs to the SCO1/2 family.</text>
</comment>